<keyword evidence="2" id="KW-1185">Reference proteome</keyword>
<evidence type="ECO:0000313" key="1">
    <source>
        <dbReference type="EMBL" id="MFD2792910.1"/>
    </source>
</evidence>
<dbReference type="EMBL" id="JBHUOG010000001">
    <property type="protein sequence ID" value="MFD2792910.1"/>
    <property type="molecule type" value="Genomic_DNA"/>
</dbReference>
<reference evidence="2" key="1">
    <citation type="journal article" date="2019" name="Int. J. Syst. Evol. Microbiol.">
        <title>The Global Catalogue of Microorganisms (GCM) 10K type strain sequencing project: providing services to taxonomists for standard genome sequencing and annotation.</title>
        <authorList>
            <consortium name="The Broad Institute Genomics Platform"/>
            <consortium name="The Broad Institute Genome Sequencing Center for Infectious Disease"/>
            <person name="Wu L."/>
            <person name="Ma J."/>
        </authorList>
    </citation>
    <scope>NUCLEOTIDE SEQUENCE [LARGE SCALE GENOMIC DNA]</scope>
    <source>
        <strain evidence="2">CCM 7044</strain>
    </source>
</reference>
<name>A0ABW5VR52_9MICO</name>
<gene>
    <name evidence="1" type="ORF">ACFS27_05035</name>
</gene>
<evidence type="ECO:0000313" key="2">
    <source>
        <dbReference type="Proteomes" id="UP001597479"/>
    </source>
</evidence>
<dbReference type="RefSeq" id="WP_377180750.1">
    <property type="nucleotide sequence ID" value="NZ_JBHUOG010000001.1"/>
</dbReference>
<accession>A0ABW5VR52</accession>
<organism evidence="1 2">
    <name type="scientific">Promicromonospora vindobonensis</name>
    <dbReference type="NCBI Taxonomy" id="195748"/>
    <lineage>
        <taxon>Bacteria</taxon>
        <taxon>Bacillati</taxon>
        <taxon>Actinomycetota</taxon>
        <taxon>Actinomycetes</taxon>
        <taxon>Micrococcales</taxon>
        <taxon>Promicromonosporaceae</taxon>
        <taxon>Promicromonospora</taxon>
    </lineage>
</organism>
<dbReference type="Proteomes" id="UP001597479">
    <property type="component" value="Unassembled WGS sequence"/>
</dbReference>
<proteinExistence type="predicted"/>
<protein>
    <submittedName>
        <fullName evidence="1">Uncharacterized protein</fullName>
    </submittedName>
</protein>
<sequence length="77" mass="8548">MYRRLTVIVECGCEHCVQYADRKDLGLPLRAEEVNVEVAAAAICGTAKGLHSVVQKAYQLPFGRVEPMQEKFGPWVA</sequence>
<comment type="caution">
    <text evidence="1">The sequence shown here is derived from an EMBL/GenBank/DDBJ whole genome shotgun (WGS) entry which is preliminary data.</text>
</comment>